<dbReference type="Proteomes" id="UP001519342">
    <property type="component" value="Unassembled WGS sequence"/>
</dbReference>
<evidence type="ECO:0000313" key="2">
    <source>
        <dbReference type="Proteomes" id="UP001519342"/>
    </source>
</evidence>
<sequence length="60" mass="7062">MGTMEKVFEDIREEFINASLDDKIKIYTTTQGLTVEQFKELLSYYPIKHLDKLEHAVNNI</sequence>
<keyword evidence="2" id="KW-1185">Reference proteome</keyword>
<gene>
    <name evidence="1" type="ORF">J2Z76_001430</name>
</gene>
<reference evidence="1 2" key="1">
    <citation type="submission" date="2021-03" db="EMBL/GenBank/DDBJ databases">
        <title>Genomic Encyclopedia of Type Strains, Phase IV (KMG-IV): sequencing the most valuable type-strain genomes for metagenomic binning, comparative biology and taxonomic classification.</title>
        <authorList>
            <person name="Goeker M."/>
        </authorList>
    </citation>
    <scope>NUCLEOTIDE SEQUENCE [LARGE SCALE GENOMIC DNA]</scope>
    <source>
        <strain evidence="1 2">DSM 24004</strain>
    </source>
</reference>
<comment type="caution">
    <text evidence="1">The sequence shown here is derived from an EMBL/GenBank/DDBJ whole genome shotgun (WGS) entry which is preliminary data.</text>
</comment>
<dbReference type="EMBL" id="JAGGKS010000003">
    <property type="protein sequence ID" value="MBP1925571.1"/>
    <property type="molecule type" value="Genomic_DNA"/>
</dbReference>
<name>A0ABS4GCZ7_9FIRM</name>
<dbReference type="RefSeq" id="WP_209511401.1">
    <property type="nucleotide sequence ID" value="NZ_JAGGKS010000003.1"/>
</dbReference>
<accession>A0ABS4GCZ7</accession>
<protein>
    <submittedName>
        <fullName evidence="1">Uncharacterized protein</fullName>
    </submittedName>
</protein>
<proteinExistence type="predicted"/>
<organism evidence="1 2">
    <name type="scientific">Sedimentibacter acidaminivorans</name>
    <dbReference type="NCBI Taxonomy" id="913099"/>
    <lineage>
        <taxon>Bacteria</taxon>
        <taxon>Bacillati</taxon>
        <taxon>Bacillota</taxon>
        <taxon>Tissierellia</taxon>
        <taxon>Sedimentibacter</taxon>
    </lineage>
</organism>
<evidence type="ECO:0000313" key="1">
    <source>
        <dbReference type="EMBL" id="MBP1925571.1"/>
    </source>
</evidence>